<protein>
    <recommendedName>
        <fullName evidence="3">MHYT domain-containing protein</fullName>
    </recommendedName>
</protein>
<gene>
    <name evidence="4" type="ORF">NX794_19130</name>
</gene>
<evidence type="ECO:0000256" key="2">
    <source>
        <dbReference type="SAM" id="MobiDB-lite"/>
    </source>
</evidence>
<feature type="compositionally biased region" description="Basic and acidic residues" evidence="2">
    <location>
        <begin position="277"/>
        <end position="286"/>
    </location>
</feature>
<feature type="transmembrane region" description="Helical" evidence="1">
    <location>
        <begin position="86"/>
        <end position="104"/>
    </location>
</feature>
<evidence type="ECO:0000313" key="5">
    <source>
        <dbReference type="Proteomes" id="UP001205612"/>
    </source>
</evidence>
<accession>A0ABT2B469</accession>
<dbReference type="PANTHER" id="PTHR35152:SF1">
    <property type="entry name" value="DOMAIN SIGNALLING PROTEIN, PUTATIVE (AFU_ORTHOLOGUE AFUA_5G11310)-RELATED"/>
    <property type="match status" value="1"/>
</dbReference>
<feature type="compositionally biased region" description="Low complexity" evidence="2">
    <location>
        <begin position="246"/>
        <end position="265"/>
    </location>
</feature>
<dbReference type="Pfam" id="PF03707">
    <property type="entry name" value="MHYT"/>
    <property type="match status" value="2"/>
</dbReference>
<dbReference type="EMBL" id="JANUGP010000013">
    <property type="protein sequence ID" value="MCS0603311.1"/>
    <property type="molecule type" value="Genomic_DNA"/>
</dbReference>
<proteinExistence type="predicted"/>
<keyword evidence="1" id="KW-0472">Membrane</keyword>
<dbReference type="PANTHER" id="PTHR35152">
    <property type="entry name" value="DOMAIN SIGNALLING PROTEIN, PUTATIVE (AFU_ORTHOLOGUE AFUA_5G11310)-RELATED"/>
    <property type="match status" value="1"/>
</dbReference>
<dbReference type="PROSITE" id="PS50924">
    <property type="entry name" value="MHYT"/>
    <property type="match status" value="1"/>
</dbReference>
<keyword evidence="5" id="KW-1185">Reference proteome</keyword>
<evidence type="ECO:0000259" key="3">
    <source>
        <dbReference type="PROSITE" id="PS50924"/>
    </source>
</evidence>
<feature type="transmembrane region" description="Helical" evidence="1">
    <location>
        <begin position="141"/>
        <end position="163"/>
    </location>
</feature>
<feature type="transmembrane region" description="Helical" evidence="1">
    <location>
        <begin position="46"/>
        <end position="66"/>
    </location>
</feature>
<keyword evidence="1" id="KW-0812">Transmembrane</keyword>
<evidence type="ECO:0000313" key="4">
    <source>
        <dbReference type="EMBL" id="MCS0603311.1"/>
    </source>
</evidence>
<keyword evidence="1" id="KW-1133">Transmembrane helix</keyword>
<evidence type="ECO:0000256" key="1">
    <source>
        <dbReference type="PROSITE-ProRule" id="PRU00244"/>
    </source>
</evidence>
<dbReference type="RefSeq" id="WP_258779788.1">
    <property type="nucleotide sequence ID" value="NZ_JANUGP010000013.1"/>
</dbReference>
<feature type="transmembrane region" description="Helical" evidence="1">
    <location>
        <begin position="12"/>
        <end position="34"/>
    </location>
</feature>
<dbReference type="Proteomes" id="UP001205612">
    <property type="component" value="Unassembled WGS sequence"/>
</dbReference>
<feature type="domain" description="MHYT" evidence="3">
    <location>
        <begin position="10"/>
        <end position="199"/>
    </location>
</feature>
<feature type="transmembrane region" description="Helical" evidence="1">
    <location>
        <begin position="111"/>
        <end position="129"/>
    </location>
</feature>
<feature type="transmembrane region" description="Helical" evidence="1">
    <location>
        <begin position="215"/>
        <end position="235"/>
    </location>
</feature>
<comment type="caution">
    <text evidence="4">The sequence shown here is derived from an EMBL/GenBank/DDBJ whole genome shotgun (WGS) entry which is preliminary data.</text>
</comment>
<organism evidence="4 5">
    <name type="scientific">Streptomyces pyxinicus</name>
    <dbReference type="NCBI Taxonomy" id="2970331"/>
    <lineage>
        <taxon>Bacteria</taxon>
        <taxon>Bacillati</taxon>
        <taxon>Actinomycetota</taxon>
        <taxon>Actinomycetes</taxon>
        <taxon>Kitasatosporales</taxon>
        <taxon>Streptomycetaceae</taxon>
        <taxon>Streptomyces</taxon>
    </lineage>
</organism>
<sequence length="286" mass="29071">MRGTVDGFGYGAATPLVACVMACLGSALGLRCIARSRLAGPARRPVWLALGAAAIGSCTWTTHFVAMTGFGIQETRIDYDGPMTGASLAVAVVMAGVGVFIVGYRGATGTALVTGGTVTGLGIASMHYLGMAGMHFHGRFAYNTLVVTASVAIAVVAATAALWAAARARGFRGNLGASLVMALAVSGMHYTGMAALSVRLDGPAHAAGGPEASVLAPMLIGPLAFLLLLAVAVIFDPLMITGRPAAAPARPEAGVPAVAPSTGRRPVPRRRRAPAGRPERHSSRTW</sequence>
<feature type="region of interest" description="Disordered" evidence="2">
    <location>
        <begin position="246"/>
        <end position="286"/>
    </location>
</feature>
<dbReference type="InterPro" id="IPR005330">
    <property type="entry name" value="MHYT_dom"/>
</dbReference>
<name>A0ABT2B469_9ACTN</name>
<feature type="transmembrane region" description="Helical" evidence="1">
    <location>
        <begin position="175"/>
        <end position="195"/>
    </location>
</feature>
<reference evidence="4 5" key="1">
    <citation type="submission" date="2022-08" db="EMBL/GenBank/DDBJ databases">
        <authorList>
            <person name="Somphong A."/>
            <person name="Phongsopitanun W."/>
        </authorList>
    </citation>
    <scope>NUCLEOTIDE SEQUENCE [LARGE SCALE GENOMIC DNA]</scope>
    <source>
        <strain evidence="4 5">LP11</strain>
    </source>
</reference>